<reference evidence="7" key="1">
    <citation type="submission" date="2018-03" db="EMBL/GenBank/DDBJ databases">
        <authorList>
            <person name="Sun L."/>
            <person name="Liu H."/>
            <person name="Chen W."/>
            <person name="Huang K."/>
            <person name="Liu W."/>
            <person name="Gao X."/>
        </authorList>
    </citation>
    <scope>NUCLEOTIDE SEQUENCE [LARGE SCALE GENOMIC DNA]</scope>
    <source>
        <strain evidence="7">SH9</strain>
    </source>
</reference>
<dbReference type="InterPro" id="IPR050301">
    <property type="entry name" value="NTE"/>
</dbReference>
<dbReference type="Pfam" id="PF01734">
    <property type="entry name" value="Patatin"/>
    <property type="match status" value="1"/>
</dbReference>
<dbReference type="RefSeq" id="WP_106335583.1">
    <property type="nucleotide sequence ID" value="NZ_PVZS01000004.1"/>
</dbReference>
<dbReference type="GO" id="GO:0016042">
    <property type="term" value="P:lipid catabolic process"/>
    <property type="evidence" value="ECO:0007669"/>
    <property type="project" value="UniProtKB-UniRule"/>
</dbReference>
<sequence length="350" mass="37642">MAVTAVVFAGGIGFGAYQGGAYEALAEAGRNVDWFLGASVGAVNAAIVAGNPPERRLERLKAFWESGFWPTSPAPALAWPPGAKWLSALQARLLGSPGRFTPNFFGFAGTNAYPGLYDLTPLRRSLAELIDYERLNDATIRFTLTATDVVSGEPVTFDTARGDRIGPDHLLASAGFFPDFPMTEIDGRLLADGGYYANAPIEALKEAPELDAQDLTCFVVDLYAGDGYAPATLEQCFARRNELTFGNQTRRALAGWRAEQELRSALRKTSADAALSRHGPASVRVLHLAFRPDPKDASPLTPFDFSPVTLAERWDAGRRDMLAALAIPAAAAPPPFDLRAIPRQPPPPRG</sequence>
<protein>
    <submittedName>
        <fullName evidence="6">Patatin</fullName>
    </submittedName>
</protein>
<name>A0A2T1HX42_9HYPH</name>
<dbReference type="EMBL" id="PVZS01000004">
    <property type="protein sequence ID" value="PSC06175.1"/>
    <property type="molecule type" value="Genomic_DNA"/>
</dbReference>
<feature type="active site" description="Proton acceptor" evidence="4">
    <location>
        <position position="192"/>
    </location>
</feature>
<feature type="short sequence motif" description="DGA/G" evidence="4">
    <location>
        <begin position="192"/>
        <end position="194"/>
    </location>
</feature>
<keyword evidence="2 4" id="KW-0442">Lipid degradation</keyword>
<dbReference type="PANTHER" id="PTHR14226">
    <property type="entry name" value="NEUROPATHY TARGET ESTERASE/SWISS CHEESE D.MELANOGASTER"/>
    <property type="match status" value="1"/>
</dbReference>
<dbReference type="InterPro" id="IPR021095">
    <property type="entry name" value="DUF3734"/>
</dbReference>
<dbReference type="GO" id="GO:0016787">
    <property type="term" value="F:hydrolase activity"/>
    <property type="evidence" value="ECO:0007669"/>
    <property type="project" value="UniProtKB-UniRule"/>
</dbReference>
<keyword evidence="1 4" id="KW-0378">Hydrolase</keyword>
<keyword evidence="3 4" id="KW-0443">Lipid metabolism</keyword>
<dbReference type="PROSITE" id="PS51635">
    <property type="entry name" value="PNPLA"/>
    <property type="match status" value="1"/>
</dbReference>
<accession>A0A2T1HX42</accession>
<comment type="caution">
    <text evidence="6">The sequence shown here is derived from an EMBL/GenBank/DDBJ whole genome shotgun (WGS) entry which is preliminary data.</text>
</comment>
<dbReference type="OrthoDB" id="9807112at2"/>
<feature type="domain" description="PNPLA" evidence="5">
    <location>
        <begin position="6"/>
        <end position="205"/>
    </location>
</feature>
<dbReference type="InterPro" id="IPR016035">
    <property type="entry name" value="Acyl_Trfase/lysoPLipase"/>
</dbReference>
<evidence type="ECO:0000256" key="2">
    <source>
        <dbReference type="ARBA" id="ARBA00022963"/>
    </source>
</evidence>
<dbReference type="Proteomes" id="UP000239772">
    <property type="component" value="Unassembled WGS sequence"/>
</dbReference>
<feature type="short sequence motif" description="GXSXG" evidence="4">
    <location>
        <begin position="37"/>
        <end position="41"/>
    </location>
</feature>
<dbReference type="AlphaFoldDB" id="A0A2T1HX42"/>
<evidence type="ECO:0000313" key="7">
    <source>
        <dbReference type="Proteomes" id="UP000239772"/>
    </source>
</evidence>
<evidence type="ECO:0000256" key="4">
    <source>
        <dbReference type="PROSITE-ProRule" id="PRU01161"/>
    </source>
</evidence>
<evidence type="ECO:0000256" key="3">
    <source>
        <dbReference type="ARBA" id="ARBA00023098"/>
    </source>
</evidence>
<feature type="active site" description="Nucleophile" evidence="4">
    <location>
        <position position="39"/>
    </location>
</feature>
<dbReference type="Gene3D" id="3.40.1090.10">
    <property type="entry name" value="Cytosolic phospholipase A2 catalytic domain"/>
    <property type="match status" value="2"/>
</dbReference>
<dbReference type="InterPro" id="IPR002641">
    <property type="entry name" value="PNPLA_dom"/>
</dbReference>
<organism evidence="6 7">
    <name type="scientific">Alsobacter soli</name>
    <dbReference type="NCBI Taxonomy" id="2109933"/>
    <lineage>
        <taxon>Bacteria</taxon>
        <taxon>Pseudomonadati</taxon>
        <taxon>Pseudomonadota</taxon>
        <taxon>Alphaproteobacteria</taxon>
        <taxon>Hyphomicrobiales</taxon>
        <taxon>Alsobacteraceae</taxon>
        <taxon>Alsobacter</taxon>
    </lineage>
</organism>
<dbReference type="SUPFAM" id="SSF52151">
    <property type="entry name" value="FabD/lysophospholipase-like"/>
    <property type="match status" value="1"/>
</dbReference>
<dbReference type="Pfam" id="PF12536">
    <property type="entry name" value="DUF3734"/>
    <property type="match status" value="1"/>
</dbReference>
<evidence type="ECO:0000259" key="5">
    <source>
        <dbReference type="PROSITE" id="PS51635"/>
    </source>
</evidence>
<dbReference type="PANTHER" id="PTHR14226:SF57">
    <property type="entry name" value="BLR7027 PROTEIN"/>
    <property type="match status" value="1"/>
</dbReference>
<proteinExistence type="predicted"/>
<gene>
    <name evidence="6" type="ORF">SLNSH_05085</name>
</gene>
<keyword evidence="7" id="KW-1185">Reference proteome</keyword>
<evidence type="ECO:0000256" key="1">
    <source>
        <dbReference type="ARBA" id="ARBA00022801"/>
    </source>
</evidence>
<comment type="caution">
    <text evidence="4">Lacks conserved residue(s) required for the propagation of feature annotation.</text>
</comment>
<evidence type="ECO:0000313" key="6">
    <source>
        <dbReference type="EMBL" id="PSC06175.1"/>
    </source>
</evidence>